<feature type="region of interest" description="Disordered" evidence="2">
    <location>
        <begin position="439"/>
        <end position="492"/>
    </location>
</feature>
<gene>
    <name evidence="3" type="ORF">PPYR_13305</name>
</gene>
<keyword evidence="1" id="KW-0175">Coiled coil</keyword>
<feature type="coiled-coil region" evidence="1">
    <location>
        <begin position="561"/>
        <end position="642"/>
    </location>
</feature>
<evidence type="ECO:0000256" key="2">
    <source>
        <dbReference type="SAM" id="MobiDB-lite"/>
    </source>
</evidence>
<proteinExistence type="predicted"/>
<dbReference type="GO" id="GO:0005929">
    <property type="term" value="C:cilium"/>
    <property type="evidence" value="ECO:0007669"/>
    <property type="project" value="GOC"/>
</dbReference>
<feature type="coiled-coil region" evidence="1">
    <location>
        <begin position="789"/>
        <end position="831"/>
    </location>
</feature>
<evidence type="ECO:0000313" key="3">
    <source>
        <dbReference type="EMBL" id="KAB0793685.1"/>
    </source>
</evidence>
<dbReference type="EMBL" id="VVIM01000009">
    <property type="protein sequence ID" value="KAB0793685.1"/>
    <property type="molecule type" value="Genomic_DNA"/>
</dbReference>
<feature type="coiled-coil region" evidence="1">
    <location>
        <begin position="971"/>
        <end position="1002"/>
    </location>
</feature>
<feature type="compositionally biased region" description="Basic and acidic residues" evidence="2">
    <location>
        <begin position="440"/>
        <end position="455"/>
    </location>
</feature>
<dbReference type="PANTHER" id="PTHR31540:SF1">
    <property type="entry name" value="CENTROSOMAL PROTEIN OF 131 KDA"/>
    <property type="match status" value="1"/>
</dbReference>
<comment type="caution">
    <text evidence="3">The sequence shown here is derived from an EMBL/GenBank/DDBJ whole genome shotgun (WGS) entry which is preliminary data.</text>
</comment>
<evidence type="ECO:0000313" key="4">
    <source>
        <dbReference type="Proteomes" id="UP000327044"/>
    </source>
</evidence>
<sequence>MEVSNEDNLRLDGCQIQLKMRPFGDQGKASSRCALLGRDISRPFSAIPLLNLGRNEFDDCKNSTRRPWSADNPPRFQHSAYETIYTDGSVDSAEEMLPSSALLDDLLSETLYSWRNGKRTKQSRKGKHARRCPPKLTKRAVRPYENDTPSADSDTNSSAESVTKTELVEKRAAKSPSPVNEYEERIKAMALRPGLKTKPPIPKKPQTSPSSRKSFHDTQNFELITDNMVGYLPVDHSQSSTSTLDEVKWFDERKTHDEVQASEVNTDLSIQHLKQSQATQGDSESDVAHTTQLNDISNFEPKVTGAKRVNFENVDFSMYEKRKMKPCPKNFIKENIKLTSRRSRKKPSSSDSDESLNNAAKFVPTPIRSADCSRKPPTDVESWMARDEGAKPTYSACLDRVDELQEVCKGTRLAEVDVSDADDGSTYDDIVEILQTLEEEDKRSQTTMEAMKKMVSEQLSENQKHAKQDVDTDPGHPQRDEEQPSRSSISSSTNLNDIFHFLDEVDKNCSKSLSCAKERFATASQLLNNGLHLDTIPRLEELLEHSDLELSNYVIQLSLRLKEKSSSVALLQKELSSLREQVAKMSREASETVRQKLRLQKEDYENAVKRHQKFIDQLITDKKTLNQQCEGLVQEMKVLEDRYNSNLKAAEHKHRVELQKLKEMHTAGEKMRRDRWIDSKTQKIKEMTVKGLEPELDKMNARHQQELMDLRMLHKREIEDMELRSARKLQQHCEALRDQLVTEREKALAQEREALRQRYEHMVEAEEQGFQEQRRRLLGDHAKRVSECEDRENAAIAEKERAVKQAQSEFEDKLQTVMRKHNIELNLLKEKTEMEMETFRNNYKKQVALQLGEKEAQIREKCRKERDKEIDSVIERLELEASENKQQLEESLENRIRRLKEKYEKEIRDLEQSERDINGKYSENKLKLAEADEQILTMKTSSKQLELQLLDLKELTAKLSGEREHVKEIIKDEMKQEVRGLEKELQEVKSDKERELQKVYARVKVAVARKDETISELSRDHIALQEKCAYLESMLEQQRKEYLMK</sequence>
<dbReference type="InterPro" id="IPR030465">
    <property type="entry name" value="CEP131"/>
</dbReference>
<dbReference type="FunCoup" id="A0A5N4A8P6">
    <property type="interactions" value="30"/>
</dbReference>
<dbReference type="GO" id="GO:0035735">
    <property type="term" value="P:intraciliary transport involved in cilium assembly"/>
    <property type="evidence" value="ECO:0007669"/>
    <property type="project" value="InterPro"/>
</dbReference>
<accession>A0A5N4A8P6</accession>
<feature type="compositionally biased region" description="Polar residues" evidence="2">
    <location>
        <begin position="147"/>
        <end position="164"/>
    </location>
</feature>
<protein>
    <recommendedName>
        <fullName evidence="5">Centrosomal protein of 131 kDa</fullName>
    </recommendedName>
</protein>
<feature type="region of interest" description="Disordered" evidence="2">
    <location>
        <begin position="117"/>
        <end position="215"/>
    </location>
</feature>
<dbReference type="GO" id="GO:0034451">
    <property type="term" value="C:centriolar satellite"/>
    <property type="evidence" value="ECO:0007669"/>
    <property type="project" value="TreeGrafter"/>
</dbReference>
<reference evidence="3 4" key="1">
    <citation type="journal article" date="2018" name="Elife">
        <title>Firefly genomes illuminate parallel origins of bioluminescence in beetles.</title>
        <authorList>
            <person name="Fallon T.R."/>
            <person name="Lower S.E."/>
            <person name="Chang C.H."/>
            <person name="Bessho-Uehara M."/>
            <person name="Martin G.J."/>
            <person name="Bewick A.J."/>
            <person name="Behringer M."/>
            <person name="Debat H.J."/>
            <person name="Wong I."/>
            <person name="Day J.C."/>
            <person name="Suvorov A."/>
            <person name="Silva C.J."/>
            <person name="Stanger-Hall K.F."/>
            <person name="Hall D.W."/>
            <person name="Schmitz R.J."/>
            <person name="Nelson D.R."/>
            <person name="Lewis S.M."/>
            <person name="Shigenobu S."/>
            <person name="Bybee S.M."/>
            <person name="Larracuente A.M."/>
            <person name="Oba Y."/>
            <person name="Weng J.K."/>
        </authorList>
    </citation>
    <scope>NUCLEOTIDE SEQUENCE [LARGE SCALE GENOMIC DNA]</scope>
    <source>
        <strain evidence="3">1611_PpyrPB1</strain>
        <tissue evidence="3">Whole body</tissue>
    </source>
</reference>
<feature type="region of interest" description="Disordered" evidence="2">
    <location>
        <begin position="336"/>
        <end position="386"/>
    </location>
</feature>
<dbReference type="OrthoDB" id="197735at2759"/>
<keyword evidence="4" id="KW-1185">Reference proteome</keyword>
<dbReference type="PANTHER" id="PTHR31540">
    <property type="entry name" value="CENTROSOMAL PROTEIN OF 131 KDA"/>
    <property type="match status" value="1"/>
</dbReference>
<name>A0A5N4A8P6_PHOPY</name>
<evidence type="ECO:0008006" key="5">
    <source>
        <dbReference type="Google" id="ProtNLM"/>
    </source>
</evidence>
<feature type="region of interest" description="Disordered" evidence="2">
    <location>
        <begin position="273"/>
        <end position="293"/>
    </location>
</feature>
<organism evidence="3 4">
    <name type="scientific">Photinus pyralis</name>
    <name type="common">Common eastern firefly</name>
    <name type="synonym">Lampyris pyralis</name>
    <dbReference type="NCBI Taxonomy" id="7054"/>
    <lineage>
        <taxon>Eukaryota</taxon>
        <taxon>Metazoa</taxon>
        <taxon>Ecdysozoa</taxon>
        <taxon>Arthropoda</taxon>
        <taxon>Hexapoda</taxon>
        <taxon>Insecta</taxon>
        <taxon>Pterygota</taxon>
        <taxon>Neoptera</taxon>
        <taxon>Endopterygota</taxon>
        <taxon>Coleoptera</taxon>
        <taxon>Polyphaga</taxon>
        <taxon>Elateriformia</taxon>
        <taxon>Elateroidea</taxon>
        <taxon>Lampyridae</taxon>
        <taxon>Lampyrinae</taxon>
        <taxon>Photinus</taxon>
    </lineage>
</organism>
<feature type="coiled-coil region" evidence="1">
    <location>
        <begin position="874"/>
        <end position="920"/>
    </location>
</feature>
<evidence type="ECO:0000256" key="1">
    <source>
        <dbReference type="SAM" id="Coils"/>
    </source>
</evidence>
<dbReference type="InParanoid" id="A0A5N4A8P6"/>
<feature type="compositionally biased region" description="Basic and acidic residues" evidence="2">
    <location>
        <begin position="462"/>
        <end position="484"/>
    </location>
</feature>
<feature type="compositionally biased region" description="Basic and acidic residues" evidence="2">
    <location>
        <begin position="371"/>
        <end position="386"/>
    </location>
</feature>
<dbReference type="Proteomes" id="UP000327044">
    <property type="component" value="Unassembled WGS sequence"/>
</dbReference>
<feature type="coiled-coil region" evidence="1">
    <location>
        <begin position="726"/>
        <end position="753"/>
    </location>
</feature>
<dbReference type="AlphaFoldDB" id="A0A5N4A8P6"/>
<dbReference type="GO" id="GO:0010824">
    <property type="term" value="P:regulation of centrosome duplication"/>
    <property type="evidence" value="ECO:0007669"/>
    <property type="project" value="TreeGrafter"/>
</dbReference>
<feature type="compositionally biased region" description="Basic residues" evidence="2">
    <location>
        <begin position="117"/>
        <end position="141"/>
    </location>
</feature>